<dbReference type="Proteomes" id="UP000054342">
    <property type="component" value="Unassembled WGS sequence"/>
</dbReference>
<gene>
    <name evidence="8" type="ORF">PV05_07330</name>
</gene>
<evidence type="ECO:0000313" key="8">
    <source>
        <dbReference type="EMBL" id="KIW55012.1"/>
    </source>
</evidence>
<evidence type="ECO:0000256" key="4">
    <source>
        <dbReference type="ARBA" id="ARBA00022989"/>
    </source>
</evidence>
<keyword evidence="3 7" id="KW-0812">Transmembrane</keyword>
<dbReference type="PANTHER" id="PTHR23501:SF109">
    <property type="entry name" value="MAJOR FACILITATOR SUPERFAMILY (MFS) PROFILE DOMAIN-CONTAINING PROTEIN-RELATED"/>
    <property type="match status" value="1"/>
</dbReference>
<feature type="transmembrane region" description="Helical" evidence="7">
    <location>
        <begin position="282"/>
        <end position="301"/>
    </location>
</feature>
<organism evidence="8 9">
    <name type="scientific">Exophiala xenobiotica</name>
    <dbReference type="NCBI Taxonomy" id="348802"/>
    <lineage>
        <taxon>Eukaryota</taxon>
        <taxon>Fungi</taxon>
        <taxon>Dikarya</taxon>
        <taxon>Ascomycota</taxon>
        <taxon>Pezizomycotina</taxon>
        <taxon>Eurotiomycetes</taxon>
        <taxon>Chaetothyriomycetidae</taxon>
        <taxon>Chaetothyriales</taxon>
        <taxon>Herpotrichiellaceae</taxon>
        <taxon>Exophiala</taxon>
    </lineage>
</organism>
<dbReference type="RefSeq" id="XP_013315596.1">
    <property type="nucleotide sequence ID" value="XM_013460142.1"/>
</dbReference>
<dbReference type="Pfam" id="PF06609">
    <property type="entry name" value="TRI12"/>
    <property type="match status" value="2"/>
</dbReference>
<feature type="transmembrane region" description="Helical" evidence="7">
    <location>
        <begin position="430"/>
        <end position="450"/>
    </location>
</feature>
<proteinExistence type="predicted"/>
<sequence length="496" mass="53961">MEEQKAAMAHDDITPIPARHTPRDQTDGDHLRSEALSTDLDHIAPGYFKSARVIGTYVGIAFTLTATYFYFEASAAVLTFINADIGPSENSALFSIVWTVAQPITCGTVIWYFTYFPPSYVQLHGKEVSKMDELKKTDFLGIFLLVSGLTLFLLGVSRGGTSTATAWNSARILGLLISGFIACVAFVLYECFGNVKQPVIPMRFFKDVRGFACINVISAITGCINVALFIIWPSQVIHIFGTSNKDWEQTAWMSCTINFGLWTGIIIVGPLFGIIKHVKYQLIWGSVWMTVFLGIMSTFNSGHRSEAIAISFLACLPIGWGEIITMLLAQCLVDDQDLGVGFAVTSANRTIVGSIFTAIFLAILNNKLPGELQKHLVPQVLQAGLPAKSIPTLLTAVSTGTQSALEAVPGMTSKILAVANAGASTSFAAAYAYVYYTAVALGIVSCLAALSTRDFDQYLTNHVSRQIYHKKETKEDILDLITKTQVQPQAEGIEMA</sequence>
<feature type="transmembrane region" description="Helical" evidence="7">
    <location>
        <begin position="340"/>
        <end position="364"/>
    </location>
</feature>
<name>A0A0D2CY13_9EURO</name>
<reference evidence="8 9" key="1">
    <citation type="submission" date="2015-01" db="EMBL/GenBank/DDBJ databases">
        <title>The Genome Sequence of Exophiala xenobiotica CBS118157.</title>
        <authorList>
            <consortium name="The Broad Institute Genomics Platform"/>
            <person name="Cuomo C."/>
            <person name="de Hoog S."/>
            <person name="Gorbushina A."/>
            <person name="Stielow B."/>
            <person name="Teixiera M."/>
            <person name="Abouelleil A."/>
            <person name="Chapman S.B."/>
            <person name="Priest M."/>
            <person name="Young S.K."/>
            <person name="Wortman J."/>
            <person name="Nusbaum C."/>
            <person name="Birren B."/>
        </authorList>
    </citation>
    <scope>NUCLEOTIDE SEQUENCE [LARGE SCALE GENOMIC DNA]</scope>
    <source>
        <strain evidence="8 9">CBS 118157</strain>
    </source>
</reference>
<feature type="transmembrane region" description="Helical" evidence="7">
    <location>
        <begin position="169"/>
        <end position="189"/>
    </location>
</feature>
<dbReference type="EMBL" id="KN847320">
    <property type="protein sequence ID" value="KIW55012.1"/>
    <property type="molecule type" value="Genomic_DNA"/>
</dbReference>
<keyword evidence="5 7" id="KW-0472">Membrane</keyword>
<feature type="transmembrane region" description="Helical" evidence="7">
    <location>
        <begin position="91"/>
        <end position="116"/>
    </location>
</feature>
<accession>A0A0D2CY13</accession>
<dbReference type="PANTHER" id="PTHR23501">
    <property type="entry name" value="MAJOR FACILITATOR SUPERFAMILY"/>
    <property type="match status" value="1"/>
</dbReference>
<evidence type="ECO:0000313" key="9">
    <source>
        <dbReference type="Proteomes" id="UP000054342"/>
    </source>
</evidence>
<evidence type="ECO:0000256" key="6">
    <source>
        <dbReference type="SAM" id="MobiDB-lite"/>
    </source>
</evidence>
<comment type="subcellular location">
    <subcellularLocation>
        <location evidence="1">Membrane</location>
        <topology evidence="1">Multi-pass membrane protein</topology>
    </subcellularLocation>
</comment>
<dbReference type="GeneID" id="25329238"/>
<feature type="transmembrane region" description="Helical" evidence="7">
    <location>
        <begin position="251"/>
        <end position="275"/>
    </location>
</feature>
<dbReference type="GO" id="GO:0022857">
    <property type="term" value="F:transmembrane transporter activity"/>
    <property type="evidence" value="ECO:0007669"/>
    <property type="project" value="InterPro"/>
</dbReference>
<evidence type="ECO:0000256" key="5">
    <source>
        <dbReference type="ARBA" id="ARBA00023136"/>
    </source>
</evidence>
<keyword evidence="2" id="KW-0813">Transport</keyword>
<dbReference type="OrthoDB" id="4144244at2759"/>
<dbReference type="GO" id="GO:0005886">
    <property type="term" value="C:plasma membrane"/>
    <property type="evidence" value="ECO:0007669"/>
    <property type="project" value="TreeGrafter"/>
</dbReference>
<dbReference type="HOGENOM" id="CLU_000960_25_2_1"/>
<evidence type="ECO:0000256" key="2">
    <source>
        <dbReference type="ARBA" id="ARBA00022448"/>
    </source>
</evidence>
<evidence type="ECO:0008006" key="10">
    <source>
        <dbReference type="Google" id="ProtNLM"/>
    </source>
</evidence>
<evidence type="ECO:0000256" key="3">
    <source>
        <dbReference type="ARBA" id="ARBA00022692"/>
    </source>
</evidence>
<feature type="transmembrane region" description="Helical" evidence="7">
    <location>
        <begin position="307"/>
        <end position="328"/>
    </location>
</feature>
<feature type="transmembrane region" description="Helical" evidence="7">
    <location>
        <begin position="137"/>
        <end position="157"/>
    </location>
</feature>
<protein>
    <recommendedName>
        <fullName evidence="10">Major facilitator superfamily (MFS) profile domain-containing protein</fullName>
    </recommendedName>
</protein>
<feature type="region of interest" description="Disordered" evidence="6">
    <location>
        <begin position="1"/>
        <end position="29"/>
    </location>
</feature>
<evidence type="ECO:0000256" key="1">
    <source>
        <dbReference type="ARBA" id="ARBA00004141"/>
    </source>
</evidence>
<dbReference type="InterPro" id="IPR010573">
    <property type="entry name" value="MFS_Str1/Tri12-like"/>
</dbReference>
<dbReference type="AlphaFoldDB" id="A0A0D2CY13"/>
<keyword evidence="4 7" id="KW-1133">Transmembrane helix</keyword>
<dbReference type="SUPFAM" id="SSF103473">
    <property type="entry name" value="MFS general substrate transporter"/>
    <property type="match status" value="1"/>
</dbReference>
<feature type="transmembrane region" description="Helical" evidence="7">
    <location>
        <begin position="53"/>
        <end position="71"/>
    </location>
</feature>
<feature type="transmembrane region" description="Helical" evidence="7">
    <location>
        <begin position="210"/>
        <end position="231"/>
    </location>
</feature>
<evidence type="ECO:0000256" key="7">
    <source>
        <dbReference type="SAM" id="Phobius"/>
    </source>
</evidence>
<dbReference type="InterPro" id="IPR036259">
    <property type="entry name" value="MFS_trans_sf"/>
</dbReference>
<feature type="compositionally biased region" description="Basic and acidic residues" evidence="6">
    <location>
        <begin position="1"/>
        <end position="13"/>
    </location>
</feature>
<keyword evidence="9" id="KW-1185">Reference proteome</keyword>